<organism evidence="4 5">
    <name type="scientific">Perilla frutescens var. hirtella</name>
    <name type="common">Perilla citriodora</name>
    <name type="synonym">Perilla setoyensis</name>
    <dbReference type="NCBI Taxonomy" id="608512"/>
    <lineage>
        <taxon>Eukaryota</taxon>
        <taxon>Viridiplantae</taxon>
        <taxon>Streptophyta</taxon>
        <taxon>Embryophyta</taxon>
        <taxon>Tracheophyta</taxon>
        <taxon>Spermatophyta</taxon>
        <taxon>Magnoliopsida</taxon>
        <taxon>eudicotyledons</taxon>
        <taxon>Gunneridae</taxon>
        <taxon>Pentapetalae</taxon>
        <taxon>asterids</taxon>
        <taxon>lamiids</taxon>
        <taxon>Lamiales</taxon>
        <taxon>Lamiaceae</taxon>
        <taxon>Nepetoideae</taxon>
        <taxon>Elsholtzieae</taxon>
        <taxon>Perilla</taxon>
    </lineage>
</organism>
<dbReference type="GO" id="GO:0140662">
    <property type="term" value="F:ATP-dependent protein folding chaperone"/>
    <property type="evidence" value="ECO:0007669"/>
    <property type="project" value="InterPro"/>
</dbReference>
<keyword evidence="5" id="KW-1185">Reference proteome</keyword>
<dbReference type="Gene3D" id="3.30.420.40">
    <property type="match status" value="4"/>
</dbReference>
<keyword evidence="4" id="KW-0346">Stress response</keyword>
<gene>
    <name evidence="4" type="ORF">C2S53_019552</name>
</gene>
<dbReference type="PANTHER" id="PTHR19375">
    <property type="entry name" value="HEAT SHOCK PROTEIN 70KDA"/>
    <property type="match status" value="1"/>
</dbReference>
<dbReference type="SUPFAM" id="SSF100920">
    <property type="entry name" value="Heat shock protein 70kD (HSP70), peptide-binding domain"/>
    <property type="match status" value="1"/>
</dbReference>
<dbReference type="Gene3D" id="2.60.34.10">
    <property type="entry name" value="Substrate Binding Domain Of DNAk, Chain A, domain 1"/>
    <property type="match status" value="1"/>
</dbReference>
<dbReference type="SUPFAM" id="SSF53067">
    <property type="entry name" value="Actin-like ATPase domain"/>
    <property type="match status" value="2"/>
</dbReference>
<dbReference type="AlphaFoldDB" id="A0AAD4IQC0"/>
<evidence type="ECO:0000313" key="5">
    <source>
        <dbReference type="Proteomes" id="UP001190926"/>
    </source>
</evidence>
<evidence type="ECO:0000256" key="1">
    <source>
        <dbReference type="ARBA" id="ARBA00022741"/>
    </source>
</evidence>
<dbReference type="InterPro" id="IPR013126">
    <property type="entry name" value="Hsp_70_fam"/>
</dbReference>
<keyword evidence="2 3" id="KW-0067">ATP-binding</keyword>
<dbReference type="EMBL" id="SDAM02029508">
    <property type="protein sequence ID" value="KAH6756823.1"/>
    <property type="molecule type" value="Genomic_DNA"/>
</dbReference>
<sequence length="531" mass="59079">MSKNLEITIVGIQSHLSSDVADDTLLKELQESQERMYQTLQIEILKRDVAEIYTVEDSILVDPPSRFGFGSEIKENDKDDDDDLDNIGLIVEDAGKPTIVTNAEGQQATPSVVTQTKNVDRLVGQIAKKRTIINHENTFFSVKRFIGKKMSEDDDESKLVSYNVVREKNGNVKLECPAIEKQFAIEEIPAQVLRKLADDASKFLNDMFTREVVTVPTYFNDYQMTTIKDAGHIACLEVLCIINEPTVASLVYGFKKKSNKTILVVDLGSDNFDVSLLEVGDGMYEVLLTSGPIHLGGDDLDKRIVDWLATSLKNDEGIDLLKEKQNFQNGPKHIETTLTRAKFEKLCSYLFDKLKNPLQNSLMDANLSSSNLNEVILVGGSACIPAVQQFVKKLTGNDPNVTVNPNEVVALGAIVVQVWFLVRDVSDIVLLDVTPLAFGLETLRGMMTKIILRSNTTLPTLKLEVFSTVVDGQTNVEISVLQGEREFVRDNKYVRSFLFDGIPPVSCVVPQIEVKFDIDAIEILSIIAIDL</sequence>
<reference evidence="4 5" key="1">
    <citation type="journal article" date="2021" name="Nat. Commun.">
        <title>Incipient diploidization of the medicinal plant Perilla within 10,000 years.</title>
        <authorList>
            <person name="Zhang Y."/>
            <person name="Shen Q."/>
            <person name="Leng L."/>
            <person name="Zhang D."/>
            <person name="Chen S."/>
            <person name="Shi Y."/>
            <person name="Ning Z."/>
            <person name="Chen S."/>
        </authorList>
    </citation>
    <scope>NUCLEOTIDE SEQUENCE [LARGE SCALE GENOMIC DNA]</scope>
    <source>
        <strain evidence="5">cv. PC099</strain>
    </source>
</reference>
<accession>A0AAD4IQC0</accession>
<protein>
    <submittedName>
        <fullName evidence="4">Chloroplast heat shock protein 70-1</fullName>
    </submittedName>
</protein>
<dbReference type="InterPro" id="IPR043129">
    <property type="entry name" value="ATPase_NBD"/>
</dbReference>
<name>A0AAD4IQC0_PERFH</name>
<dbReference type="Proteomes" id="UP001190926">
    <property type="component" value="Unassembled WGS sequence"/>
</dbReference>
<dbReference type="GO" id="GO:0005524">
    <property type="term" value="F:ATP binding"/>
    <property type="evidence" value="ECO:0007669"/>
    <property type="project" value="UniProtKB-KW"/>
</dbReference>
<evidence type="ECO:0000256" key="3">
    <source>
        <dbReference type="RuleBase" id="RU003322"/>
    </source>
</evidence>
<evidence type="ECO:0000256" key="2">
    <source>
        <dbReference type="ARBA" id="ARBA00022840"/>
    </source>
</evidence>
<comment type="caution">
    <text evidence="4">The sequence shown here is derived from an EMBL/GenBank/DDBJ whole genome shotgun (WGS) entry which is preliminary data.</text>
</comment>
<dbReference type="PRINTS" id="PR00301">
    <property type="entry name" value="HEATSHOCK70"/>
</dbReference>
<dbReference type="Gene3D" id="3.90.640.10">
    <property type="entry name" value="Actin, Chain A, domain 4"/>
    <property type="match status" value="2"/>
</dbReference>
<dbReference type="InterPro" id="IPR029047">
    <property type="entry name" value="HSP70_peptide-bd_sf"/>
</dbReference>
<evidence type="ECO:0000313" key="4">
    <source>
        <dbReference type="EMBL" id="KAH6756823.1"/>
    </source>
</evidence>
<keyword evidence="1 3" id="KW-0547">Nucleotide-binding</keyword>
<proteinExistence type="inferred from homology"/>
<dbReference type="Pfam" id="PF00012">
    <property type="entry name" value="HSP70"/>
    <property type="match status" value="1"/>
</dbReference>
<comment type="similarity">
    <text evidence="3">Belongs to the heat shock protein 70 family.</text>
</comment>